<comment type="caution">
    <text evidence="1">The sequence shown here is derived from an EMBL/GenBank/DDBJ whole genome shotgun (WGS) entry which is preliminary data.</text>
</comment>
<reference evidence="1" key="1">
    <citation type="journal article" date="2021" name="Proc. Natl. Acad. Sci. U.S.A.">
        <title>Global biogeography of chemosynthetic symbionts reveals both localized and globally distributed symbiont groups. .</title>
        <authorList>
            <person name="Osvatic J.T."/>
            <person name="Wilkins L.G.E."/>
            <person name="Leibrecht L."/>
            <person name="Leray M."/>
            <person name="Zauner S."/>
            <person name="Polzin J."/>
            <person name="Camacho Y."/>
            <person name="Gros O."/>
            <person name="van Gils J.A."/>
            <person name="Eisen J.A."/>
            <person name="Petersen J.M."/>
            <person name="Yuen B."/>
        </authorList>
    </citation>
    <scope>NUCLEOTIDE SEQUENCE</scope>
    <source>
        <strain evidence="1">MAGclacostrist064TRANS</strain>
    </source>
</reference>
<dbReference type="InterPro" id="IPR050678">
    <property type="entry name" value="DNA_Partitioning_ATPase"/>
</dbReference>
<accession>A0A9E4KCB5</accession>
<name>A0A9E4KCB5_9GAMM</name>
<dbReference type="InterPro" id="IPR025669">
    <property type="entry name" value="AAA_dom"/>
</dbReference>
<dbReference type="Proteomes" id="UP000886667">
    <property type="component" value="Unassembled WGS sequence"/>
</dbReference>
<evidence type="ECO:0000313" key="1">
    <source>
        <dbReference type="EMBL" id="MCG7946077.1"/>
    </source>
</evidence>
<dbReference type="PANTHER" id="PTHR13696:SF52">
    <property type="entry name" value="PARA FAMILY PROTEIN CT_582"/>
    <property type="match status" value="1"/>
</dbReference>
<dbReference type="PANTHER" id="PTHR13696">
    <property type="entry name" value="P-LOOP CONTAINING NUCLEOSIDE TRIPHOSPHATE HYDROLASE"/>
    <property type="match status" value="1"/>
</dbReference>
<dbReference type="SUPFAM" id="SSF52540">
    <property type="entry name" value="P-loop containing nucleoside triphosphate hydrolases"/>
    <property type="match status" value="1"/>
</dbReference>
<sequence>MHILGVYNIKGGVGKTATAVNLAHLAATEGYRTLIWDLDPQAAATYYFRIKPKVKGGNKRLIKGKLDLDEVVKATDFENLDMLPADFSYRNMDLRLEEAKNPTKQLLKLLRPLSQAYDYVFLDCPPSISLVSENIFRAAEGLLLPLIPTTLSLRTYQQLLDFLEGHRITGLELMPFFSMVDRRKRMHLDVMKNLPDTHGELLKAQIPYASDVEKMGIHRMPVQAFAPKSVAASCYQALWLEMQRRLG</sequence>
<dbReference type="EMBL" id="JAEPCM010000226">
    <property type="protein sequence ID" value="MCG7946077.1"/>
    <property type="molecule type" value="Genomic_DNA"/>
</dbReference>
<dbReference type="CDD" id="cd02042">
    <property type="entry name" value="ParAB_family"/>
    <property type="match status" value="1"/>
</dbReference>
<gene>
    <name evidence="1" type="ORF">JAZ07_06970</name>
</gene>
<dbReference type="Pfam" id="PF13614">
    <property type="entry name" value="AAA_31"/>
    <property type="match status" value="1"/>
</dbReference>
<dbReference type="AlphaFoldDB" id="A0A9E4KCB5"/>
<proteinExistence type="predicted"/>
<organism evidence="1 2">
    <name type="scientific">Candidatus Thiodiazotropha taylori</name>
    <dbReference type="NCBI Taxonomy" id="2792791"/>
    <lineage>
        <taxon>Bacteria</taxon>
        <taxon>Pseudomonadati</taxon>
        <taxon>Pseudomonadota</taxon>
        <taxon>Gammaproteobacteria</taxon>
        <taxon>Chromatiales</taxon>
        <taxon>Sedimenticolaceae</taxon>
        <taxon>Candidatus Thiodiazotropha</taxon>
    </lineage>
</organism>
<evidence type="ECO:0000313" key="2">
    <source>
        <dbReference type="Proteomes" id="UP000886667"/>
    </source>
</evidence>
<dbReference type="Gene3D" id="3.40.50.300">
    <property type="entry name" value="P-loop containing nucleotide triphosphate hydrolases"/>
    <property type="match status" value="1"/>
</dbReference>
<dbReference type="InterPro" id="IPR027417">
    <property type="entry name" value="P-loop_NTPase"/>
</dbReference>
<protein>
    <submittedName>
        <fullName evidence="1">AAA family ATPase</fullName>
    </submittedName>
</protein>